<dbReference type="Gene3D" id="1.10.472.130">
    <property type="match status" value="1"/>
</dbReference>
<evidence type="ECO:0000259" key="13">
    <source>
        <dbReference type="Pfam" id="PF18199"/>
    </source>
</evidence>
<evidence type="ECO:0000259" key="8">
    <source>
        <dbReference type="Pfam" id="PF12780"/>
    </source>
</evidence>
<dbReference type="InterPro" id="IPR041589">
    <property type="entry name" value="DNAH3_AAA_lid_1"/>
</dbReference>
<feature type="domain" description="Dynein heavy chain ATP-binding dynein motor region" evidence="9">
    <location>
        <begin position="1307"/>
        <end position="1528"/>
    </location>
</feature>
<comment type="caution">
    <text evidence="14">The sequence shown here is derived from an EMBL/GenBank/DDBJ whole genome shotgun (WGS) entry which is preliminary data.</text>
</comment>
<dbReference type="Gene3D" id="1.20.920.30">
    <property type="match status" value="1"/>
</dbReference>
<keyword evidence="15" id="KW-1185">Reference proteome</keyword>
<evidence type="ECO:0000313" key="14">
    <source>
        <dbReference type="EMBL" id="KAK6637352.1"/>
    </source>
</evidence>
<gene>
    <name evidence="14" type="ORF">RUM44_007768</name>
</gene>
<proteinExistence type="inferred from homology"/>
<evidence type="ECO:0000256" key="4">
    <source>
        <dbReference type="ARBA" id="ARBA00023273"/>
    </source>
</evidence>
<evidence type="ECO:0000313" key="15">
    <source>
        <dbReference type="Proteomes" id="UP001359485"/>
    </source>
</evidence>
<dbReference type="Gene3D" id="1.20.1270.280">
    <property type="match status" value="1"/>
</dbReference>
<dbReference type="SUPFAM" id="SSF52540">
    <property type="entry name" value="P-loop containing nucleoside triphosphate hydrolases"/>
    <property type="match status" value="2"/>
</dbReference>
<dbReference type="PANTHER" id="PTHR22878">
    <property type="entry name" value="DYNEIN HEAVY CHAIN 6, AXONEMAL-LIKE-RELATED"/>
    <property type="match status" value="1"/>
</dbReference>
<dbReference type="InterPro" id="IPR026983">
    <property type="entry name" value="DHC"/>
</dbReference>
<name>A0ABR1BAJ4_POLSC</name>
<feature type="domain" description="Dynein heavy chain AAA 5 extension" evidence="10">
    <location>
        <begin position="160"/>
        <end position="278"/>
    </location>
</feature>
<feature type="domain" description="Dynein heavy chain AAA lid" evidence="12">
    <location>
        <begin position="1921"/>
        <end position="2060"/>
    </location>
</feature>
<keyword evidence="4" id="KW-0966">Cell projection</keyword>
<dbReference type="InterPro" id="IPR043160">
    <property type="entry name" value="Dynein_C_barrel"/>
</dbReference>
<dbReference type="Pfam" id="PF12777">
    <property type="entry name" value="MT"/>
    <property type="match status" value="1"/>
</dbReference>
<dbReference type="Pfam" id="PF12780">
    <property type="entry name" value="AAA_8"/>
    <property type="match status" value="1"/>
</dbReference>
<evidence type="ECO:0000256" key="3">
    <source>
        <dbReference type="ARBA" id="ARBA00023069"/>
    </source>
</evidence>
<organism evidence="14 15">
    <name type="scientific">Polyplax serrata</name>
    <name type="common">Common mouse louse</name>
    <dbReference type="NCBI Taxonomy" id="468196"/>
    <lineage>
        <taxon>Eukaryota</taxon>
        <taxon>Metazoa</taxon>
        <taxon>Ecdysozoa</taxon>
        <taxon>Arthropoda</taxon>
        <taxon>Hexapoda</taxon>
        <taxon>Insecta</taxon>
        <taxon>Pterygota</taxon>
        <taxon>Neoptera</taxon>
        <taxon>Paraneoptera</taxon>
        <taxon>Psocodea</taxon>
        <taxon>Troctomorpha</taxon>
        <taxon>Phthiraptera</taxon>
        <taxon>Anoplura</taxon>
        <taxon>Polyplacidae</taxon>
        <taxon>Polyplax</taxon>
    </lineage>
</organism>
<dbReference type="Gene3D" id="3.10.490.20">
    <property type="match status" value="1"/>
</dbReference>
<evidence type="ECO:0000259" key="11">
    <source>
        <dbReference type="Pfam" id="PF17857"/>
    </source>
</evidence>
<dbReference type="Gene3D" id="1.10.8.1220">
    <property type="match status" value="1"/>
</dbReference>
<dbReference type="InterPro" id="IPR041466">
    <property type="entry name" value="Dynein_AAA5_ext"/>
</dbReference>
<evidence type="ECO:0000256" key="2">
    <source>
        <dbReference type="ARBA" id="ARBA00008887"/>
    </source>
</evidence>
<sequence>MTRLQGKPSPSGYPFEQVHTYVLNPKSITMGQLYGEFDLMTHEWTDGILPSLVRIGTASENLDKHWYVFDGPVDAVWIENMNTVLDDNKKLCLTSGEIIKLTEAQTMMFEVADLAVASPATVSRCGMVYLEPGVLGLQPFVNCWFRKLPKHAEPLIEQMNDAFNKYLFPALELLRTSMREIVASIDSAIVTTFLHQMDIRFRPLTNPDGKPLPQKQFLASLPNLVIPFVLYSLVWSVGSTCDNASRIVFSEWLKGKVIEYNHEPKFPSAGIVHDYRLHDGGFSDPVDEGEPIPPHWVHWMADMEQFKVSPDLKYSDIEVPTVDNIRNSWQMGLLLNNYNNVLCIGPTGTGKTLTVAAKLARGMHKKFISDFIVFSARTSANQTQDLIDSKLDKRRRNVYGPPPTRRQIFFIDDLNMPALETYGAQPPIELIRQWMDFSGWYDRKEIGTFRTIIDTNFVAAMGPPGGGRNPITARLMRHFKYIAFTELEDDSKLVIFGAIVDSWMSRTSNLKDMTEQFVRQTIRVYTVLLSEMLPTPAKTHYTFNLRDLSKVFQGVLMVSPDTINTLPSLLNLWYHENCRVFQDRLVSQSDRDWFDNLMKKVIEDSFRVPSSEVLDTEVIIYADCCSDSRNYERVTDFQKLQTTLEEYLEDYNTRTTAPMKLVLFLDALSHVCKISRVVRQPLGNALLLGMGGSGRQSLSKLAAHVSELMLFQIELSKSYGMSDWRDDVKNIMLRSGMENRESVFLFSDTQIKLESFLEDLNSILNSGDVPNIYASDELDKIYAAMRGPVQEAGLQTTKSNLFATYCKFVRSNLHCVLTMSPIGEIFRARLRQFPALVNCCTIDWFFPWPDSALQSVALRFLNEVDDLEVEENILNGIVTTCQFMHQSVVDMSHKFLAQLNRHNYVTPTLYLELLASYSLLLKKKKLELIMAIRRLKTGLDKMQTTAEEVKVLEAELYVLKPHLEKAAKEAAEMIEKIAADTKIAEETKASVAKDEAIASKVKEEAQIISDDAQKDLDEALPALEAAEKSLQALNKGDIGEVKALKTPPVGVITVIETICIIKGIAPKKVPGAALGTKVNDYWEPGKKMMADPGQFLVSLLNFDKDSITEDMIQKLEPYINDPNFQPAKIIKVSKACTSLCMWVHAMYKFYFINLVVAPKKAALKEANAKLAAVQKVLDAAKIKMAEILKGLAKLESKLKETEKNKAILESNAKLCEDRMDRAFRLINGLADEKERWVQTVDKYNKGLINIVGDILICSGAIAYLAPFTDAFRRQLLTMWGEQIHKYEIPHTPKCDPVSVLGDPILIRQWQIYGLPRDFLSVENGVLVANSKRWPLFIDPQGQANRWIRNMGKEHGMTVSKLTDKDLIRTLEAAIRFGKPCLIENVGTELDPALDSVLLRQVFKQAGTWVLKLGDTIIPYNNDFRLYLTTKLANPHYTPEVSIKVLLINFALVPSGLQDQLLALVVMQERPDLEEARSMIVVSSAQMNQELQEIEDRILYKLSVSEGSPVDDTDLIQTLEASKLKSEEIKQKVQAAEVTQEEIDRTRALYIPVANRAQILFFCLVDMASVDPMYQYSMDWFVNIFVNSMANTEKTGEIDTRIVTINDYFTFSLYANVCRSLFEKHKLLFAFLVCIRILLDKGDIDPDEYQFLLAGGVAKRRYENPAPYWISERSWLEITSLDNLPRFEAMVYTFHSNLEGFKRIFDSLEPHRHLYPKPWDTKLDSFQKIIVLKCLRPDKVTNAMQDFLAERLGQQFIEPVTSDLQAMYKESTPFNPLIFVLSAGTDPAAELYKFADRMKMTKRFETISLGQGQGPIAEKMMLAALESGSWVYFQNCHLAPSWMPRLERLIESINADSVHKEFRLWLTSTPSPHFPVSILQNGSKMTVEPPRGIKANLLKAYLSQVTEFNEYFHSEGERVSIFKWLLFSLCLFHGVCLERRKFGPLGFNIPYEFTDGDLRICISQLHMFLLEYADIPFKVLTYTAGQINYGGRVTDDWDRRCIMNILSDYYNIKVCNPNYNFDDKKFYHQLAKETTLVEYLAYIRGLPLNDDPSLFGLHANADISCAQAETFKALNTLLSLQPKVAGGESASQEEVTSKLAMSILGKIPSSIDLQKALQKYPVLYEESLNTVLTQEIIRYNKLLNVIQTTSRDLLKALKGLVVMSAKLEDMAQSMFNQKVPGAWSSKAYPSLKPLGAWVEDLVARINFLLRWIDKGIPPAFWISGFYFPQAFLTGTLQNFARKYIISIDSISFSFQILKEAPKARPEDGCCIFGLFIEGAQFDRRQGILAESRPKELHTEMPYIWLIPKEHYTLPPVGLYECPVYKTLTRAGTLSTTGHSTNYVLAIAIPTDKTQSHWIRRGVALFCALDY</sequence>
<feature type="domain" description="Dynein heavy chain coiled coil stalk" evidence="7">
    <location>
        <begin position="934"/>
        <end position="1277"/>
    </location>
</feature>
<dbReference type="InterPro" id="IPR041658">
    <property type="entry name" value="AAA_lid_11"/>
</dbReference>
<dbReference type="Pfam" id="PF12781">
    <property type="entry name" value="AAA_9"/>
    <property type="match status" value="1"/>
</dbReference>
<feature type="domain" description="Dynein heavy chain region D6 P-loop" evidence="6">
    <location>
        <begin position="1772"/>
        <end position="1885"/>
    </location>
</feature>
<reference evidence="14 15" key="1">
    <citation type="submission" date="2023-09" db="EMBL/GenBank/DDBJ databases">
        <title>Genomes of two closely related lineages of the louse Polyplax serrata with different host specificities.</title>
        <authorList>
            <person name="Martinu J."/>
            <person name="Tarabai H."/>
            <person name="Stefka J."/>
            <person name="Hypsa V."/>
        </authorList>
    </citation>
    <scope>NUCLEOTIDE SEQUENCE [LARGE SCALE GENOMIC DNA]</scope>
    <source>
        <strain evidence="14">98ZLc_SE</strain>
    </source>
</reference>
<feature type="domain" description="Dynein heavy chain AAA module D4" evidence="8">
    <location>
        <begin position="659"/>
        <end position="918"/>
    </location>
</feature>
<evidence type="ECO:0000256" key="1">
    <source>
        <dbReference type="ARBA" id="ARBA00004430"/>
    </source>
</evidence>
<dbReference type="InterPro" id="IPR024743">
    <property type="entry name" value="Dynein_HC_stalk"/>
</dbReference>
<dbReference type="Gene3D" id="1.20.920.20">
    <property type="match status" value="1"/>
</dbReference>
<dbReference type="Pfam" id="PF12775">
    <property type="entry name" value="AAA_7"/>
    <property type="match status" value="1"/>
</dbReference>
<evidence type="ECO:0000259" key="12">
    <source>
        <dbReference type="Pfam" id="PF18198"/>
    </source>
</evidence>
<dbReference type="Pfam" id="PF17857">
    <property type="entry name" value="AAA_lid_1"/>
    <property type="match status" value="1"/>
</dbReference>
<dbReference type="Proteomes" id="UP001359485">
    <property type="component" value="Unassembled WGS sequence"/>
</dbReference>
<dbReference type="InterPro" id="IPR042219">
    <property type="entry name" value="AAA_lid_11_sf"/>
</dbReference>
<dbReference type="Pfam" id="PF17852">
    <property type="entry name" value="Dynein_AAA_lid"/>
    <property type="match status" value="1"/>
</dbReference>
<evidence type="ECO:0000256" key="5">
    <source>
        <dbReference type="SAM" id="Coils"/>
    </source>
</evidence>
<feature type="domain" description="Dynein heavy chain 3 AAA+ lid" evidence="11">
    <location>
        <begin position="528"/>
        <end position="606"/>
    </location>
</feature>
<dbReference type="Gene3D" id="1.10.8.720">
    <property type="entry name" value="Region D6 of dynein motor"/>
    <property type="match status" value="1"/>
</dbReference>
<evidence type="ECO:0000259" key="6">
    <source>
        <dbReference type="Pfam" id="PF03028"/>
    </source>
</evidence>
<evidence type="ECO:0000259" key="10">
    <source>
        <dbReference type="Pfam" id="PF17852"/>
    </source>
</evidence>
<dbReference type="Pfam" id="PF18198">
    <property type="entry name" value="AAA_lid_11"/>
    <property type="match status" value="1"/>
</dbReference>
<keyword evidence="3" id="KW-0969">Cilium</keyword>
<dbReference type="InterPro" id="IPR041228">
    <property type="entry name" value="Dynein_C"/>
</dbReference>
<accession>A0ABR1BAJ4</accession>
<feature type="coiled-coil region" evidence="5">
    <location>
        <begin position="1163"/>
        <end position="1218"/>
    </location>
</feature>
<dbReference type="EMBL" id="JAWJWF010000002">
    <property type="protein sequence ID" value="KAK6637352.1"/>
    <property type="molecule type" value="Genomic_DNA"/>
</dbReference>
<dbReference type="InterPro" id="IPR035706">
    <property type="entry name" value="AAA_9"/>
</dbReference>
<comment type="similarity">
    <text evidence="2">Belongs to the dynein heavy chain family.</text>
</comment>
<dbReference type="Pfam" id="PF18199">
    <property type="entry name" value="Dynein_C"/>
    <property type="match status" value="1"/>
</dbReference>
<dbReference type="PANTHER" id="PTHR22878:SF73">
    <property type="entry name" value="DYNEIN AXONEMAL HEAVY CHAIN 1"/>
    <property type="match status" value="1"/>
</dbReference>
<dbReference type="InterPro" id="IPR024317">
    <property type="entry name" value="Dynein_heavy_chain_D4_dom"/>
</dbReference>
<keyword evidence="5" id="KW-0175">Coiled coil</keyword>
<dbReference type="InterPro" id="IPR004273">
    <property type="entry name" value="Dynein_heavy_D6_P-loop"/>
</dbReference>
<evidence type="ECO:0000259" key="9">
    <source>
        <dbReference type="Pfam" id="PF12781"/>
    </source>
</evidence>
<feature type="domain" description="Dynein heavy chain C-terminal" evidence="13">
    <location>
        <begin position="2067"/>
        <end position="2365"/>
    </location>
</feature>
<protein>
    <submittedName>
        <fullName evidence="14">Uncharacterized protein</fullName>
    </submittedName>
</protein>
<evidence type="ECO:0000259" key="7">
    <source>
        <dbReference type="Pfam" id="PF12777"/>
    </source>
</evidence>
<comment type="subcellular location">
    <subcellularLocation>
        <location evidence="1">Cytoplasm</location>
        <location evidence="1">Cytoskeleton</location>
        <location evidence="1">Cilium axoneme</location>
    </subcellularLocation>
</comment>
<dbReference type="Gene3D" id="3.40.50.300">
    <property type="entry name" value="P-loop containing nucleotide triphosphate hydrolases"/>
    <property type="match status" value="4"/>
</dbReference>
<dbReference type="InterPro" id="IPR027417">
    <property type="entry name" value="P-loop_NTPase"/>
</dbReference>
<dbReference type="Gene3D" id="6.10.140.1060">
    <property type="match status" value="1"/>
</dbReference>
<dbReference type="Pfam" id="PF03028">
    <property type="entry name" value="Dynein_heavy"/>
    <property type="match status" value="1"/>
</dbReference>